<organism evidence="2">
    <name type="scientific">marine sediment metagenome</name>
    <dbReference type="NCBI Taxonomy" id="412755"/>
    <lineage>
        <taxon>unclassified sequences</taxon>
        <taxon>metagenomes</taxon>
        <taxon>ecological metagenomes</taxon>
    </lineage>
</organism>
<reference evidence="2" key="1">
    <citation type="journal article" date="2015" name="Nature">
        <title>Complex archaea that bridge the gap between prokaryotes and eukaryotes.</title>
        <authorList>
            <person name="Spang A."/>
            <person name="Saw J.H."/>
            <person name="Jorgensen S.L."/>
            <person name="Zaremba-Niedzwiedzka K."/>
            <person name="Martijn J."/>
            <person name="Lind A.E."/>
            <person name="van Eijk R."/>
            <person name="Schleper C."/>
            <person name="Guy L."/>
            <person name="Ettema T.J."/>
        </authorList>
    </citation>
    <scope>NUCLEOTIDE SEQUENCE</scope>
</reference>
<feature type="region of interest" description="Disordered" evidence="1">
    <location>
        <begin position="78"/>
        <end position="141"/>
    </location>
</feature>
<dbReference type="AlphaFoldDB" id="A0A0F9SJ09"/>
<accession>A0A0F9SJ09</accession>
<dbReference type="EMBL" id="LAZR01000485">
    <property type="protein sequence ID" value="KKN67054.1"/>
    <property type="molecule type" value="Genomic_DNA"/>
</dbReference>
<sequence>MNFWQSFKDELESKRQRKKDDQEIMDKARFDAEVQRKIIYEEEVRKYTLKLAIDGAKRQAAENSGMKKHQAENRLRNLEKSGGQPAQGFLSKLSEYTTRNMAKTEERKQRQAEKMKNVQGMKNQPVQPLQRKPFSPTFTKL</sequence>
<name>A0A0F9SJ09_9ZZZZ</name>
<evidence type="ECO:0000313" key="2">
    <source>
        <dbReference type="EMBL" id="KKN67054.1"/>
    </source>
</evidence>
<feature type="compositionally biased region" description="Basic and acidic residues" evidence="1">
    <location>
        <begin position="7"/>
        <end position="25"/>
    </location>
</feature>
<evidence type="ECO:0000256" key="1">
    <source>
        <dbReference type="SAM" id="MobiDB-lite"/>
    </source>
</evidence>
<comment type="caution">
    <text evidence="2">The sequence shown here is derived from an EMBL/GenBank/DDBJ whole genome shotgun (WGS) entry which is preliminary data.</text>
</comment>
<gene>
    <name evidence="2" type="ORF">LCGC14_0466080</name>
</gene>
<feature type="region of interest" description="Disordered" evidence="1">
    <location>
        <begin position="1"/>
        <end position="25"/>
    </location>
</feature>
<proteinExistence type="predicted"/>
<protein>
    <submittedName>
        <fullName evidence="2">Uncharacterized protein</fullName>
    </submittedName>
</protein>
<feature type="compositionally biased region" description="Basic and acidic residues" evidence="1">
    <location>
        <begin position="102"/>
        <end position="116"/>
    </location>
</feature>